<evidence type="ECO:0000256" key="4">
    <source>
        <dbReference type="ARBA" id="ARBA00022741"/>
    </source>
</evidence>
<dbReference type="InterPro" id="IPR020633">
    <property type="entry name" value="Thymidine_kinase_CS"/>
</dbReference>
<evidence type="ECO:0000313" key="11">
    <source>
        <dbReference type="EMBL" id="CAG5105895.1"/>
    </source>
</evidence>
<proteinExistence type="inferred from homology"/>
<evidence type="ECO:0000256" key="9">
    <source>
        <dbReference type="RuleBase" id="RU000544"/>
    </source>
</evidence>
<dbReference type="EMBL" id="OU015566">
    <property type="protein sequence ID" value="CAG5105895.1"/>
    <property type="molecule type" value="Genomic_DNA"/>
</dbReference>
<keyword evidence="6 9" id="KW-0067">ATP-binding</keyword>
<keyword evidence="4 9" id="KW-0547">Nucleotide-binding</keyword>
<evidence type="ECO:0000256" key="5">
    <source>
        <dbReference type="ARBA" id="ARBA00022777"/>
    </source>
</evidence>
<dbReference type="SUPFAM" id="SSF57716">
    <property type="entry name" value="Glucocorticoid receptor-like (DNA-binding domain)"/>
    <property type="match status" value="1"/>
</dbReference>
<sequence length="245" mass="27600">MPSNGIMHSHTPSKTITPMRNRGQIQLIIGPMFSGKSTELLRRLRRSQNACFKCLVVKFKEDDRYSDLDMATHDGQKVSAVKASKLDDVYDAARDYDVIGVDEGQFFEDLLEFCENLANSGKTVIVAALDGDYKRQPFEKTISLIPLSESVTKLTAICMNCRADAAFSRRLGAQTEQKVIGGEDKYMAVCRACYNLPDITSPHKVADARIPFNHKFNDMARKSKRVLFSEDDEKNMKKQKNGNDM</sequence>
<evidence type="ECO:0000256" key="6">
    <source>
        <dbReference type="ARBA" id="ARBA00022840"/>
    </source>
</evidence>
<accession>A0ABN7SWN0</accession>
<dbReference type="EC" id="2.7.1.21" evidence="9"/>
<dbReference type="Proteomes" id="UP001158576">
    <property type="component" value="Chromosome 1"/>
</dbReference>
<evidence type="ECO:0000256" key="10">
    <source>
        <dbReference type="RuleBase" id="RU004165"/>
    </source>
</evidence>
<keyword evidence="2 9" id="KW-0237">DNA synthesis</keyword>
<evidence type="ECO:0000256" key="8">
    <source>
        <dbReference type="ARBA" id="ARBA00048113"/>
    </source>
</evidence>
<dbReference type="InterPro" id="IPR027417">
    <property type="entry name" value="P-loop_NTPase"/>
</dbReference>
<comment type="subunit">
    <text evidence="7">Homotetramer. Tetramerization from dimerization is induced by ATP and increases catalytic efficiency due to a high affinity for thymidine. Tetramerization is inhibited by phosphorylation at Ser-13. Interacts (via the KEN box) with FZR1.</text>
</comment>
<evidence type="ECO:0000256" key="7">
    <source>
        <dbReference type="ARBA" id="ARBA00046642"/>
    </source>
</evidence>
<dbReference type="PROSITE" id="PS00603">
    <property type="entry name" value="TK_CELLULAR_TYPE"/>
    <property type="match status" value="1"/>
</dbReference>
<evidence type="ECO:0000256" key="3">
    <source>
        <dbReference type="ARBA" id="ARBA00022679"/>
    </source>
</evidence>
<dbReference type="Gene3D" id="3.30.60.20">
    <property type="match status" value="1"/>
</dbReference>
<gene>
    <name evidence="11" type="ORF">OKIOD_LOCUS11311</name>
</gene>
<organism evidence="11 12">
    <name type="scientific">Oikopleura dioica</name>
    <name type="common">Tunicate</name>
    <dbReference type="NCBI Taxonomy" id="34765"/>
    <lineage>
        <taxon>Eukaryota</taxon>
        <taxon>Metazoa</taxon>
        <taxon>Chordata</taxon>
        <taxon>Tunicata</taxon>
        <taxon>Appendicularia</taxon>
        <taxon>Copelata</taxon>
        <taxon>Oikopleuridae</taxon>
        <taxon>Oikopleura</taxon>
    </lineage>
</organism>
<name>A0ABN7SWN0_OIKDI</name>
<keyword evidence="5 9" id="KW-0418">Kinase</keyword>
<dbReference type="Gene3D" id="3.40.50.300">
    <property type="entry name" value="P-loop containing nucleotide triphosphate hydrolases"/>
    <property type="match status" value="1"/>
</dbReference>
<dbReference type="Pfam" id="PF00265">
    <property type="entry name" value="TK"/>
    <property type="match status" value="1"/>
</dbReference>
<dbReference type="InterPro" id="IPR001267">
    <property type="entry name" value="Thymidine_kinase"/>
</dbReference>
<reference evidence="11 12" key="1">
    <citation type="submission" date="2021-04" db="EMBL/GenBank/DDBJ databases">
        <authorList>
            <person name="Bliznina A."/>
        </authorList>
    </citation>
    <scope>NUCLEOTIDE SEQUENCE [LARGE SCALE GENOMIC DNA]</scope>
</reference>
<keyword evidence="3 9" id="KW-0808">Transferase</keyword>
<dbReference type="SUPFAM" id="SSF52540">
    <property type="entry name" value="P-loop containing nucleoside triphosphate hydrolases"/>
    <property type="match status" value="1"/>
</dbReference>
<protein>
    <recommendedName>
        <fullName evidence="9">Thymidine kinase</fullName>
        <ecNumber evidence="9">2.7.1.21</ecNumber>
    </recommendedName>
</protein>
<comment type="catalytic activity">
    <reaction evidence="8">
        <text>thymidine + ATP = dTMP + ADP + H(+)</text>
        <dbReference type="Rhea" id="RHEA:19129"/>
        <dbReference type="ChEBI" id="CHEBI:15378"/>
        <dbReference type="ChEBI" id="CHEBI:17748"/>
        <dbReference type="ChEBI" id="CHEBI:30616"/>
        <dbReference type="ChEBI" id="CHEBI:63528"/>
        <dbReference type="ChEBI" id="CHEBI:456216"/>
        <dbReference type="EC" id="2.7.1.21"/>
    </reaction>
    <physiologicalReaction direction="left-to-right" evidence="8">
        <dbReference type="Rhea" id="RHEA:19130"/>
    </physiologicalReaction>
</comment>
<keyword evidence="12" id="KW-1185">Reference proteome</keyword>
<evidence type="ECO:0000256" key="1">
    <source>
        <dbReference type="ARBA" id="ARBA00007587"/>
    </source>
</evidence>
<dbReference type="PANTHER" id="PTHR11441">
    <property type="entry name" value="THYMIDINE KINASE"/>
    <property type="match status" value="1"/>
</dbReference>
<dbReference type="PANTHER" id="PTHR11441:SF0">
    <property type="entry name" value="THYMIDINE KINASE, CYTOSOLIC"/>
    <property type="match status" value="1"/>
</dbReference>
<evidence type="ECO:0000313" key="12">
    <source>
        <dbReference type="Proteomes" id="UP001158576"/>
    </source>
</evidence>
<comment type="similarity">
    <text evidence="1 10">Belongs to the thymidine kinase family.</text>
</comment>
<evidence type="ECO:0000256" key="2">
    <source>
        <dbReference type="ARBA" id="ARBA00022634"/>
    </source>
</evidence>